<dbReference type="Pfam" id="PF02311">
    <property type="entry name" value="AraC_binding"/>
    <property type="match status" value="1"/>
</dbReference>
<dbReference type="EMBL" id="FNGH01000003">
    <property type="protein sequence ID" value="SDL22766.1"/>
    <property type="molecule type" value="Genomic_DNA"/>
</dbReference>
<proteinExistence type="predicted"/>
<dbReference type="InterPro" id="IPR014710">
    <property type="entry name" value="RmlC-like_jellyroll"/>
</dbReference>
<dbReference type="Gene3D" id="1.10.10.60">
    <property type="entry name" value="Homeodomain-like"/>
    <property type="match status" value="1"/>
</dbReference>
<keyword evidence="6" id="KW-1185">Reference proteome</keyword>
<dbReference type="GO" id="GO:0043565">
    <property type="term" value="F:sequence-specific DNA binding"/>
    <property type="evidence" value="ECO:0007669"/>
    <property type="project" value="InterPro"/>
</dbReference>
<dbReference type="OrthoDB" id="5949386at2"/>
<evidence type="ECO:0000259" key="4">
    <source>
        <dbReference type="PROSITE" id="PS01124"/>
    </source>
</evidence>
<keyword evidence="3" id="KW-0804">Transcription</keyword>
<organism evidence="5 6">
    <name type="scientific">Franzmannia pantelleriensis</name>
    <dbReference type="NCBI Taxonomy" id="48727"/>
    <lineage>
        <taxon>Bacteria</taxon>
        <taxon>Pseudomonadati</taxon>
        <taxon>Pseudomonadota</taxon>
        <taxon>Gammaproteobacteria</taxon>
        <taxon>Oceanospirillales</taxon>
        <taxon>Halomonadaceae</taxon>
        <taxon>Franzmannia</taxon>
    </lineage>
</organism>
<dbReference type="InterPro" id="IPR009057">
    <property type="entry name" value="Homeodomain-like_sf"/>
</dbReference>
<reference evidence="6" key="1">
    <citation type="submission" date="2016-10" db="EMBL/GenBank/DDBJ databases">
        <authorList>
            <person name="Varghese N."/>
            <person name="Submissions S."/>
        </authorList>
    </citation>
    <scope>NUCLEOTIDE SEQUENCE [LARGE SCALE GENOMIC DNA]</scope>
    <source>
        <strain evidence="6">AAP</strain>
    </source>
</reference>
<dbReference type="SMART" id="SM00342">
    <property type="entry name" value="HTH_ARAC"/>
    <property type="match status" value="1"/>
</dbReference>
<evidence type="ECO:0000256" key="2">
    <source>
        <dbReference type="ARBA" id="ARBA00023125"/>
    </source>
</evidence>
<protein>
    <submittedName>
        <fullName evidence="5">Transcriptional regulator, AraC family</fullName>
    </submittedName>
</protein>
<sequence>MSIFRQSILAEAGIIKDDSHITDGYIEGFSLPVSTFNILYEKGAIVPAHYHDKAQLVRFLDGSAIIEADERAWTLSSNSIFWLPPYVKHKMTLQKSSLVQAIYIDTFCPSDYCSSESLRARIVISQLVESSLDVIRCAGNNYKNLDSFQRLSHVVVDEILGEFSHFNSLENIRSKMLTYAYDIVVEDLEKRQTLDSISSRLNVSAKTLSRAIKKETGFTFKDWHRNILMEFGKIKLKNGAQVTLTASQLGYKNTSQFISAFKEVVGMTPKKYQQRFLFSE</sequence>
<evidence type="ECO:0000256" key="3">
    <source>
        <dbReference type="ARBA" id="ARBA00023163"/>
    </source>
</evidence>
<dbReference type="SUPFAM" id="SSF46689">
    <property type="entry name" value="Homeodomain-like"/>
    <property type="match status" value="1"/>
</dbReference>
<dbReference type="InterPro" id="IPR003313">
    <property type="entry name" value="AraC-bd"/>
</dbReference>
<dbReference type="InterPro" id="IPR018060">
    <property type="entry name" value="HTH_AraC"/>
</dbReference>
<dbReference type="PROSITE" id="PS01124">
    <property type="entry name" value="HTH_ARAC_FAMILY_2"/>
    <property type="match status" value="1"/>
</dbReference>
<keyword evidence="1" id="KW-0805">Transcription regulation</keyword>
<dbReference type="RefSeq" id="WP_089657411.1">
    <property type="nucleotide sequence ID" value="NZ_FNGH01000003.1"/>
</dbReference>
<gene>
    <name evidence="5" type="ORF">SAMN05192555_103129</name>
</gene>
<evidence type="ECO:0000313" key="6">
    <source>
        <dbReference type="Proteomes" id="UP000199107"/>
    </source>
</evidence>
<evidence type="ECO:0000256" key="1">
    <source>
        <dbReference type="ARBA" id="ARBA00023015"/>
    </source>
</evidence>
<dbReference type="STRING" id="48727.SAMN05192555_103129"/>
<keyword evidence="2" id="KW-0238">DNA-binding</keyword>
<dbReference type="Gene3D" id="2.60.120.10">
    <property type="entry name" value="Jelly Rolls"/>
    <property type="match status" value="1"/>
</dbReference>
<feature type="domain" description="HTH araC/xylS-type" evidence="4">
    <location>
        <begin position="178"/>
        <end position="275"/>
    </location>
</feature>
<dbReference type="Pfam" id="PF12833">
    <property type="entry name" value="HTH_18"/>
    <property type="match status" value="1"/>
</dbReference>
<accession>A0A1G9ICC7</accession>
<dbReference type="PANTHER" id="PTHR11019">
    <property type="entry name" value="HTH-TYPE TRANSCRIPTIONAL REGULATOR NIMR"/>
    <property type="match status" value="1"/>
</dbReference>
<dbReference type="AlphaFoldDB" id="A0A1G9ICC7"/>
<dbReference type="GO" id="GO:0003700">
    <property type="term" value="F:DNA-binding transcription factor activity"/>
    <property type="evidence" value="ECO:0007669"/>
    <property type="project" value="InterPro"/>
</dbReference>
<dbReference type="PANTHER" id="PTHR11019:SF199">
    <property type="entry name" value="HTH-TYPE TRANSCRIPTIONAL REGULATOR NIMR"/>
    <property type="match status" value="1"/>
</dbReference>
<dbReference type="InterPro" id="IPR011051">
    <property type="entry name" value="RmlC_Cupin_sf"/>
</dbReference>
<evidence type="ECO:0000313" key="5">
    <source>
        <dbReference type="EMBL" id="SDL22766.1"/>
    </source>
</evidence>
<dbReference type="Proteomes" id="UP000199107">
    <property type="component" value="Unassembled WGS sequence"/>
</dbReference>
<name>A0A1G9ICC7_9GAMM</name>
<dbReference type="SUPFAM" id="SSF51182">
    <property type="entry name" value="RmlC-like cupins"/>
    <property type="match status" value="1"/>
</dbReference>